<dbReference type="EMBL" id="MT631353">
    <property type="protein sequence ID" value="QNO48529.1"/>
    <property type="molecule type" value="Genomic_DNA"/>
</dbReference>
<reference evidence="1" key="1">
    <citation type="submission" date="2020-06" db="EMBL/GenBank/DDBJ databases">
        <title>Unique genomic features of the anaerobic methanotrophic archaea.</title>
        <authorList>
            <person name="Chadwick G.L."/>
            <person name="Skennerton C.T."/>
            <person name="Laso-Perez R."/>
            <person name="Leu A.O."/>
            <person name="Speth D.R."/>
            <person name="Yu H."/>
            <person name="Morgan-Lang C."/>
            <person name="Hatzenpichler R."/>
            <person name="Goudeau D."/>
            <person name="Malmstrom R."/>
            <person name="Brazelton W.J."/>
            <person name="Woyke T."/>
            <person name="Hallam S.J."/>
            <person name="Tyson G.W."/>
            <person name="Wegener G."/>
            <person name="Boetius A."/>
            <person name="Orphan V."/>
        </authorList>
    </citation>
    <scope>NUCLEOTIDE SEQUENCE</scope>
</reference>
<name>A0A7G9YKJ5_9EURY</name>
<organism evidence="1">
    <name type="scientific">Candidatus Methanogaster sp. ANME-2c ERB4</name>
    <dbReference type="NCBI Taxonomy" id="2759911"/>
    <lineage>
        <taxon>Archaea</taxon>
        <taxon>Methanobacteriati</taxon>
        <taxon>Methanobacteriota</taxon>
        <taxon>Stenosarchaea group</taxon>
        <taxon>Methanomicrobia</taxon>
        <taxon>Methanosarcinales</taxon>
        <taxon>ANME-2 cluster</taxon>
        <taxon>Candidatus Methanogasteraceae</taxon>
        <taxon>Candidatus Methanogaster</taxon>
    </lineage>
</organism>
<dbReference type="AlphaFoldDB" id="A0A7G9YKJ5"/>
<gene>
    <name evidence="1" type="ORF">NKHFGJIK_00007</name>
</gene>
<accession>A0A7G9YKJ5</accession>
<sequence>MSLTFHKVLPDGTEVYQTMEHVKPVSAKADLTELDIEGIDKIAEDAVEFINNGKMDVRQASAWAIHSLDDQWGFPSLTALYHKMVERLESNFPAKQELVKYVQMW</sequence>
<proteinExistence type="predicted"/>
<evidence type="ECO:0000313" key="1">
    <source>
        <dbReference type="EMBL" id="QNO48529.1"/>
    </source>
</evidence>
<protein>
    <submittedName>
        <fullName evidence="1">Uncharacterized protein</fullName>
    </submittedName>
</protein>